<dbReference type="AlphaFoldDB" id="A0AAD8A745"/>
<organism evidence="1 2">
    <name type="scientific">Diploptera punctata</name>
    <name type="common">Pacific beetle cockroach</name>
    <dbReference type="NCBI Taxonomy" id="6984"/>
    <lineage>
        <taxon>Eukaryota</taxon>
        <taxon>Metazoa</taxon>
        <taxon>Ecdysozoa</taxon>
        <taxon>Arthropoda</taxon>
        <taxon>Hexapoda</taxon>
        <taxon>Insecta</taxon>
        <taxon>Pterygota</taxon>
        <taxon>Neoptera</taxon>
        <taxon>Polyneoptera</taxon>
        <taxon>Dictyoptera</taxon>
        <taxon>Blattodea</taxon>
        <taxon>Blaberoidea</taxon>
        <taxon>Blaberidae</taxon>
        <taxon>Diplopterinae</taxon>
        <taxon>Diploptera</taxon>
    </lineage>
</organism>
<name>A0AAD8A745_DIPPU</name>
<dbReference type="Proteomes" id="UP001233999">
    <property type="component" value="Unassembled WGS sequence"/>
</dbReference>
<accession>A0AAD8A745</accession>
<reference evidence="1" key="1">
    <citation type="journal article" date="2023" name="IScience">
        <title>Live-bearing cockroach genome reveals convergent evolutionary mechanisms linked to viviparity in insects and beyond.</title>
        <authorList>
            <person name="Fouks B."/>
            <person name="Harrison M.C."/>
            <person name="Mikhailova A.A."/>
            <person name="Marchal E."/>
            <person name="English S."/>
            <person name="Carruthers M."/>
            <person name="Jennings E.C."/>
            <person name="Chiamaka E.L."/>
            <person name="Frigard R.A."/>
            <person name="Pippel M."/>
            <person name="Attardo G.M."/>
            <person name="Benoit J.B."/>
            <person name="Bornberg-Bauer E."/>
            <person name="Tobe S.S."/>
        </authorList>
    </citation>
    <scope>NUCLEOTIDE SEQUENCE</scope>
    <source>
        <strain evidence="1">Stay&amp;Tobe</strain>
    </source>
</reference>
<evidence type="ECO:0000313" key="1">
    <source>
        <dbReference type="EMBL" id="KAJ9593553.1"/>
    </source>
</evidence>
<keyword evidence="2" id="KW-1185">Reference proteome</keyword>
<comment type="caution">
    <text evidence="1">The sequence shown here is derived from an EMBL/GenBank/DDBJ whole genome shotgun (WGS) entry which is preliminary data.</text>
</comment>
<proteinExistence type="predicted"/>
<feature type="non-terminal residue" evidence="1">
    <location>
        <position position="1"/>
    </location>
</feature>
<protein>
    <submittedName>
        <fullName evidence="1">Uncharacterized protein</fullName>
    </submittedName>
</protein>
<feature type="non-terminal residue" evidence="1">
    <location>
        <position position="63"/>
    </location>
</feature>
<reference evidence="1" key="2">
    <citation type="submission" date="2023-05" db="EMBL/GenBank/DDBJ databases">
        <authorList>
            <person name="Fouks B."/>
        </authorList>
    </citation>
    <scope>NUCLEOTIDE SEQUENCE</scope>
    <source>
        <strain evidence="1">Stay&amp;Tobe</strain>
        <tissue evidence="1">Testes</tissue>
    </source>
</reference>
<evidence type="ECO:0000313" key="2">
    <source>
        <dbReference type="Proteomes" id="UP001233999"/>
    </source>
</evidence>
<sequence>KNAMTLERSKRKDIKRKFGLLMLVYRINLNAYNISNFCHTDLRLRPSLILITLLIAKDVKLPK</sequence>
<dbReference type="EMBL" id="JASPKZ010003429">
    <property type="protein sequence ID" value="KAJ9593553.1"/>
    <property type="molecule type" value="Genomic_DNA"/>
</dbReference>
<gene>
    <name evidence="1" type="ORF">L9F63_014893</name>
</gene>